<keyword evidence="1" id="KW-0548">Nucleotidyltransferase</keyword>
<proteinExistence type="predicted"/>
<gene>
    <name evidence="1" type="ORF">PACLA_8A077852</name>
</gene>
<dbReference type="GO" id="GO:0008168">
    <property type="term" value="F:methyltransferase activity"/>
    <property type="evidence" value="ECO:0007669"/>
    <property type="project" value="InterPro"/>
</dbReference>
<name>A0A6S7H688_PARCT</name>
<evidence type="ECO:0000313" key="2">
    <source>
        <dbReference type="Proteomes" id="UP001152795"/>
    </source>
</evidence>
<accession>A0A6S7H688</accession>
<dbReference type="GO" id="GO:0016706">
    <property type="term" value="F:2-oxoglutarate-dependent dioxygenase activity"/>
    <property type="evidence" value="ECO:0007669"/>
    <property type="project" value="InterPro"/>
</dbReference>
<keyword evidence="1" id="KW-0695">RNA-directed DNA polymerase</keyword>
<sequence length="476" mass="55187">EASSTSDLANIVNDAFILPMKIFSPLPHDFQLEQDIPSSAPFVLSVHSVFMKLSLLNPTKAQGPDGLPVWLLKENADLLAEPIAEIINSSFREIAEEFIIQEYVKPAVLKKIKSNQFGSIPKSSTTQALISMIHTWSNWIVDFLKCRKQREFPKEQNLWKYVDDTTVAEMVEKGETTSTRLYFLRQLKRAKVAEKELLTFYKTYELERRTEEHLYLYLLDITSILTAMIYLNKLSIYLSIKAFAKSVRLVLYFHSVFGFSKRMVLKYLTWHTNYGIFHIVKVGLKTIHFFRKKMEEATVTTKKHTFLVSGLLGKYTTNHATAFQRYLPKHPRLIVHNKISPFNFAVYLSLLGPSRFYVRILTFPSVFGCNAFLKLKVPFSRSVYTKTYENDEKTLKTVALYMAETCMIALYSNRHTNRRYSGYIQHYNKILAVAKYNRFYNMANITGFKYSSKETYEAWLSCWNQQASSDAVIISA</sequence>
<keyword evidence="1" id="KW-0808">Transferase</keyword>
<feature type="non-terminal residue" evidence="1">
    <location>
        <position position="476"/>
    </location>
</feature>
<dbReference type="PANTHER" id="PTHR47510">
    <property type="entry name" value="REVERSE TRANSCRIPTASE DOMAIN-CONTAINING PROTEIN"/>
    <property type="match status" value="1"/>
</dbReference>
<keyword evidence="2" id="KW-1185">Reference proteome</keyword>
<dbReference type="PANTHER" id="PTHR47510:SF3">
    <property type="entry name" value="ENDO_EXONUCLEASE_PHOSPHATASE DOMAIN-CONTAINING PROTEIN"/>
    <property type="match status" value="1"/>
</dbReference>
<dbReference type="OrthoDB" id="412006at2759"/>
<dbReference type="GO" id="GO:0003964">
    <property type="term" value="F:RNA-directed DNA polymerase activity"/>
    <property type="evidence" value="ECO:0007669"/>
    <property type="project" value="UniProtKB-KW"/>
</dbReference>
<organism evidence="1 2">
    <name type="scientific">Paramuricea clavata</name>
    <name type="common">Red gorgonian</name>
    <name type="synonym">Violescent sea-whip</name>
    <dbReference type="NCBI Taxonomy" id="317549"/>
    <lineage>
        <taxon>Eukaryota</taxon>
        <taxon>Metazoa</taxon>
        <taxon>Cnidaria</taxon>
        <taxon>Anthozoa</taxon>
        <taxon>Octocorallia</taxon>
        <taxon>Malacalcyonacea</taxon>
        <taxon>Plexauridae</taxon>
        <taxon>Paramuricea</taxon>
    </lineage>
</organism>
<protein>
    <submittedName>
        <fullName evidence="1">RNA-directed DNA polymerase from mobile element jockey</fullName>
    </submittedName>
</protein>
<dbReference type="InterPro" id="IPR015095">
    <property type="entry name" value="AlkB_hom8_N"/>
</dbReference>
<dbReference type="Proteomes" id="UP001152795">
    <property type="component" value="Unassembled WGS sequence"/>
</dbReference>
<dbReference type="AlphaFoldDB" id="A0A6S7H688"/>
<dbReference type="Pfam" id="PF09004">
    <property type="entry name" value="ALKBH8_N"/>
    <property type="match status" value="1"/>
</dbReference>
<reference evidence="1" key="1">
    <citation type="submission" date="2020-04" db="EMBL/GenBank/DDBJ databases">
        <authorList>
            <person name="Alioto T."/>
            <person name="Alioto T."/>
            <person name="Gomez Garrido J."/>
        </authorList>
    </citation>
    <scope>NUCLEOTIDE SEQUENCE</scope>
    <source>
        <strain evidence="1">A484AB</strain>
    </source>
</reference>
<dbReference type="EMBL" id="CACRXK020004033">
    <property type="protein sequence ID" value="CAB4001225.1"/>
    <property type="molecule type" value="Genomic_DNA"/>
</dbReference>
<evidence type="ECO:0000313" key="1">
    <source>
        <dbReference type="EMBL" id="CAB4001225.1"/>
    </source>
</evidence>
<comment type="caution">
    <text evidence="1">The sequence shown here is derived from an EMBL/GenBank/DDBJ whole genome shotgun (WGS) entry which is preliminary data.</text>
</comment>
<feature type="non-terminal residue" evidence="1">
    <location>
        <position position="1"/>
    </location>
</feature>